<dbReference type="RefSeq" id="WP_136567499.1">
    <property type="nucleotide sequence ID" value="NZ_SNTZ01000015.1"/>
</dbReference>
<sequence length="88" mass="10261">MSHGDIQYRCWRRPKTALEPPCLVIRNGQYKNSLRNDKIELVFVHGKWTYSIERILSKGKYGKTSYVFLEVASEGNPPSTWKMEDLTP</sequence>
<dbReference type="EMBL" id="SNTZ01000015">
    <property type="protein sequence ID" value="THV57199.1"/>
    <property type="molecule type" value="Genomic_DNA"/>
</dbReference>
<proteinExistence type="predicted"/>
<dbReference type="OrthoDB" id="1450382at2"/>
<dbReference type="AlphaFoldDB" id="A0A4S8RQA8"/>
<dbReference type="Proteomes" id="UP000310406">
    <property type="component" value="Unassembled WGS sequence"/>
</dbReference>
<protein>
    <submittedName>
        <fullName evidence="1">Uncharacterized protein</fullName>
    </submittedName>
</protein>
<comment type="caution">
    <text evidence="1">The sequence shown here is derived from an EMBL/GenBank/DDBJ whole genome shotgun (WGS) entry which is preliminary data.</text>
</comment>
<evidence type="ECO:0000313" key="2">
    <source>
        <dbReference type="Proteomes" id="UP000310406"/>
    </source>
</evidence>
<accession>A0A4S8RQA8</accession>
<name>A0A4S8RQA8_9FLAO</name>
<organism evidence="1 2">
    <name type="scientific">Flagellimonas alvinocaridis</name>
    <dbReference type="NCBI Taxonomy" id="2530200"/>
    <lineage>
        <taxon>Bacteria</taxon>
        <taxon>Pseudomonadati</taxon>
        <taxon>Bacteroidota</taxon>
        <taxon>Flavobacteriia</taxon>
        <taxon>Flavobacteriales</taxon>
        <taxon>Flavobacteriaceae</taxon>
        <taxon>Flagellimonas</taxon>
    </lineage>
</organism>
<reference evidence="1 2" key="1">
    <citation type="submission" date="2019-03" db="EMBL/GenBank/DDBJ databases">
        <title>Muricauda SCR12 sp.nov, a marine bacterium isolated from Pacific Ocean:the Okinawa trough.</title>
        <authorList>
            <person name="Liu L."/>
        </authorList>
    </citation>
    <scope>NUCLEOTIDE SEQUENCE [LARGE SCALE GENOMIC DNA]</scope>
    <source>
        <strain evidence="1 2">SCR12</strain>
    </source>
</reference>
<gene>
    <name evidence="1" type="ORF">EZV76_15660</name>
</gene>
<evidence type="ECO:0000313" key="1">
    <source>
        <dbReference type="EMBL" id="THV57199.1"/>
    </source>
</evidence>
<keyword evidence="2" id="KW-1185">Reference proteome</keyword>